<name>A0AAI8MEU1_9BRAD</name>
<dbReference type="InterPro" id="IPR008274">
    <property type="entry name" value="AldOxase/xan_DH_MoCoBD1"/>
</dbReference>
<dbReference type="RefSeq" id="WP_015688215.1">
    <property type="nucleotide sequence ID" value="NC_017082.1"/>
</dbReference>
<accession>A0AAI8MEU1</accession>
<feature type="domain" description="Aldehyde oxidase/xanthine dehydrogenase a/b hammerhead" evidence="2">
    <location>
        <begin position="240"/>
        <end position="318"/>
    </location>
</feature>
<reference evidence="3 4" key="1">
    <citation type="journal article" date="2012" name="Microbes Environ.">
        <title>Complete genome sequence of Bradyrhizobium sp. S23321: insights into symbiosis evolution in soil oligotrophs.</title>
        <authorList>
            <person name="Okubo T."/>
            <person name="Tsukui T."/>
            <person name="Maita H."/>
            <person name="Okamoto S."/>
            <person name="Oshima K."/>
            <person name="Fujisawa T."/>
            <person name="Saito A."/>
            <person name="Futamata H."/>
            <person name="Hattori R."/>
            <person name="Shimomura Y."/>
            <person name="Haruta S."/>
            <person name="Morimoto S."/>
            <person name="Wang Y."/>
            <person name="Sakai Y."/>
            <person name="Hattori M."/>
            <person name="Aizawa S."/>
            <person name="Nagashima K.V.P."/>
            <person name="Masuda S."/>
            <person name="Hattori T."/>
            <person name="Yamashita A."/>
            <person name="Bao Z."/>
            <person name="Hayatsu M."/>
            <person name="Kajiya-Kanegae H."/>
            <person name="Yoshinaga I."/>
            <person name="Sakamoto K."/>
            <person name="Toyota K."/>
            <person name="Nakao M."/>
            <person name="Kohara M."/>
            <person name="Anda M."/>
            <person name="Niwa R."/>
            <person name="Jung-Hwan P."/>
            <person name="Sameshima-Saito R."/>
            <person name="Tokuda S."/>
            <person name="Yamamoto S."/>
            <person name="Yamamoto S."/>
            <person name="Yokoyama T."/>
            <person name="Akutsu T."/>
            <person name="Nakamura Y."/>
            <person name="Nakahira-Yanaka Y."/>
            <person name="Takada Hoshino Y."/>
            <person name="Hirakawa H."/>
            <person name="Mitsui H."/>
            <person name="Terasawa K."/>
            <person name="Itakura M."/>
            <person name="Sato S."/>
            <person name="Ikeda-Ohtsubo W."/>
            <person name="Sakakura N."/>
            <person name="Kaminuma E."/>
            <person name="Minamisawa K."/>
        </authorList>
    </citation>
    <scope>NUCLEOTIDE SEQUENCE [LARGE SCALE GENOMIC DNA]</scope>
    <source>
        <strain evidence="3 4">S23321</strain>
    </source>
</reference>
<dbReference type="PIRSF" id="PIRSF036389">
    <property type="entry name" value="IOR_B"/>
    <property type="match status" value="1"/>
</dbReference>
<dbReference type="PROSITE" id="PS51318">
    <property type="entry name" value="TAT"/>
    <property type="match status" value="1"/>
</dbReference>
<dbReference type="GO" id="GO:0016491">
    <property type="term" value="F:oxidoreductase activity"/>
    <property type="evidence" value="ECO:0007669"/>
    <property type="project" value="InterPro"/>
</dbReference>
<dbReference type="SMART" id="SM01008">
    <property type="entry name" value="Ald_Xan_dh_C"/>
    <property type="match status" value="1"/>
</dbReference>
<keyword evidence="4" id="KW-1185">Reference proteome</keyword>
<dbReference type="Gene3D" id="3.30.365.10">
    <property type="entry name" value="Aldehyde oxidase/xanthine dehydrogenase, molybdopterin binding domain"/>
    <property type="match status" value="4"/>
</dbReference>
<evidence type="ECO:0000256" key="1">
    <source>
        <dbReference type="SAM" id="Phobius"/>
    </source>
</evidence>
<proteinExistence type="predicted"/>
<dbReference type="Pfam" id="PF02738">
    <property type="entry name" value="MoCoBD_1"/>
    <property type="match status" value="1"/>
</dbReference>
<dbReference type="Pfam" id="PF20256">
    <property type="entry name" value="MoCoBD_2"/>
    <property type="match status" value="1"/>
</dbReference>
<gene>
    <name evidence="3" type="ORF">S23_57520</name>
</gene>
<dbReference type="InterPro" id="IPR000674">
    <property type="entry name" value="Ald_Oxase/Xan_DH_a/b"/>
</dbReference>
<dbReference type="EMBL" id="AP012279">
    <property type="protein sequence ID" value="BAL78943.1"/>
    <property type="molecule type" value="Genomic_DNA"/>
</dbReference>
<evidence type="ECO:0000259" key="2">
    <source>
        <dbReference type="SMART" id="SM01008"/>
    </source>
</evidence>
<evidence type="ECO:0000313" key="4">
    <source>
        <dbReference type="Proteomes" id="UP000007886"/>
    </source>
</evidence>
<dbReference type="PANTHER" id="PTHR47495">
    <property type="entry name" value="ALDEHYDE DEHYDROGENASE"/>
    <property type="match status" value="1"/>
</dbReference>
<dbReference type="PANTHER" id="PTHR47495:SF1">
    <property type="entry name" value="BLL3820 PROTEIN"/>
    <property type="match status" value="1"/>
</dbReference>
<dbReference type="InterPro" id="IPR006311">
    <property type="entry name" value="TAT_signal"/>
</dbReference>
<dbReference type="Gene3D" id="3.90.1170.50">
    <property type="entry name" value="Aldehyde oxidase/xanthine dehydrogenase, a/b hammerhead"/>
    <property type="match status" value="1"/>
</dbReference>
<organism evidence="3 4">
    <name type="scientific">Bradyrhizobium cosmicum</name>
    <dbReference type="NCBI Taxonomy" id="1404864"/>
    <lineage>
        <taxon>Bacteria</taxon>
        <taxon>Pseudomonadati</taxon>
        <taxon>Pseudomonadota</taxon>
        <taxon>Alphaproteobacteria</taxon>
        <taxon>Hyphomicrobiales</taxon>
        <taxon>Nitrobacteraceae</taxon>
        <taxon>Bradyrhizobium</taxon>
    </lineage>
</organism>
<dbReference type="AlphaFoldDB" id="A0AAI8MEU1"/>
<dbReference type="InterPro" id="IPR037165">
    <property type="entry name" value="AldOxase/xan_DH_Mopterin-bd_sf"/>
</dbReference>
<keyword evidence="1" id="KW-0472">Membrane</keyword>
<dbReference type="SUPFAM" id="SSF56003">
    <property type="entry name" value="Molybdenum cofactor-binding domain"/>
    <property type="match status" value="2"/>
</dbReference>
<evidence type="ECO:0000313" key="3">
    <source>
        <dbReference type="EMBL" id="BAL78943.1"/>
    </source>
</evidence>
<sequence length="750" mass="80644">MSRLGMVSRRAVLVGAGAVAGGLVVGVYFFERFRVNARLKDGLDKGQLMLTPYVRIGEDGVTIITPRADLGQGAYSVQAALVAEELDIAWSDIKVDPGAPSSVYYNGKVLKEGLPIAATSVLLGPVAEAISQAGGKFLSLQWTGGSSTVADAYDRLRIAGATARELLLRAAAKQTGIARADLKTRDGAVIAPNGRALSYASLAEIAATLEVPADVKLRERKDWRYLGKSMPRLDMVAKCTGTATFGIDIRLPGMVYATVCTNPHLGGTLRSYDASRAAKARGVLKIVPVKGGVGIIADNTWRAFQAAKLIGFDWGEASYPASSAAMFEEVRASFIPERRDSRCKDDGDVDAALAGAKVIEAEYCVPYLAHAPLEPMNAVVQLKDGRLDIWTGTQAPVFLVKMARKLTGLAAEDIHLHALPSGGSFGRRLENDYVRQGVELAMAYQGRPIKMTWTREEDMTHDFPRPLAVARMRGAVKDGKLDACDLAIAAPSVTSSQFGRLGLHMPGPDMAIVAGAWDQPFRIPNYRVTGYRVPELVRVSSWRSVGASGNAFLHECCLDELIQIAGADPLHERLRLCSHAPSRRVLDEVRRMSCWDSKPGPGRARGLAFTLSFGVPVAEVIEVEKINDAIRIARVFVAAEVGVVLDPDNLKNQVEGAVVWALGHAMNAELTFANGRAVQTNYHEYEGMRLYQAPEIEVVALETTGETGIRGIGEPAVPPAAPALANAIFAATGIRARQLPLIKTEGIRFV</sequence>
<dbReference type="InterPro" id="IPR012368">
    <property type="entry name" value="OxRdtase_Mopterin-bd_su_IorB"/>
</dbReference>
<dbReference type="InterPro" id="IPR052516">
    <property type="entry name" value="N-heterocyclic_Hydroxylase"/>
</dbReference>
<feature type="transmembrane region" description="Helical" evidence="1">
    <location>
        <begin position="12"/>
        <end position="30"/>
    </location>
</feature>
<keyword evidence="1" id="KW-0812">Transmembrane</keyword>
<dbReference type="KEGG" id="brs:S23_57520"/>
<dbReference type="Proteomes" id="UP000007886">
    <property type="component" value="Chromosome"/>
</dbReference>
<protein>
    <submittedName>
        <fullName evidence="3">Aldehyde oxidase and xanthine dehydrogenase</fullName>
    </submittedName>
</protein>
<keyword evidence="1" id="KW-1133">Transmembrane helix</keyword>
<dbReference type="InterPro" id="IPR046867">
    <property type="entry name" value="AldOxase/xan_DH_MoCoBD2"/>
</dbReference>